<sequence length="339" mass="37953">MMFLSQPLHALLWLATVLRSIPGFISRIRTLIRPPRAIKSSSAIRLGLFGASKIAPMAVINPAHSHPDIIIAAVAARDKTKAEAFAKKWDIPIVHKSYDDLLADPSIDALERGKHVLLEKPSTSNTEEARILFESPLLKQGSAPVLLEAFHYRFHPAFEVFKSLVGDTGKIEHDEPYSRVAMKVAWQFPGGAIGEIDSSLNSWGGSTWLPGFIAKHLPTFAFQRIRVELKEETVPADSGIKLATDEEHRVHTVRDGKGSGSKTWRTSRSVKAYSTEDRVGEAWWSTYRYQLEEFVNAVKGRKGSRVWVSHDTSIKQMEMIDSAYEKAGLPLRPTREYKP</sequence>
<dbReference type="SUPFAM" id="SSF51735">
    <property type="entry name" value="NAD(P)-binding Rossmann-fold domains"/>
    <property type="match status" value="1"/>
</dbReference>
<evidence type="ECO:0000313" key="9">
    <source>
        <dbReference type="Proteomes" id="UP000193689"/>
    </source>
</evidence>
<evidence type="ECO:0000256" key="3">
    <source>
        <dbReference type="ARBA" id="ARBA00038984"/>
    </source>
</evidence>
<keyword evidence="6" id="KW-0732">Signal</keyword>
<evidence type="ECO:0000256" key="2">
    <source>
        <dbReference type="ARBA" id="ARBA00023002"/>
    </source>
</evidence>
<dbReference type="InterPro" id="IPR036291">
    <property type="entry name" value="NAD(P)-bd_dom_sf"/>
</dbReference>
<dbReference type="OrthoDB" id="6417021at2759"/>
<keyword evidence="2" id="KW-0560">Oxidoreductase</keyword>
<protein>
    <recommendedName>
        <fullName evidence="3">D-xylose 1-dehydrogenase (NADP(+), D-xylono-1,5-lactone-forming)</fullName>
        <ecNumber evidence="3">1.1.1.179</ecNumber>
    </recommendedName>
    <alternativeName>
        <fullName evidence="4">D-xylose-NADP dehydrogenase</fullName>
    </alternativeName>
</protein>
<dbReference type="GeneID" id="63778637"/>
<dbReference type="EMBL" id="MCFJ01000014">
    <property type="protein sequence ID" value="ORY59200.1"/>
    <property type="molecule type" value="Genomic_DNA"/>
</dbReference>
<evidence type="ECO:0000256" key="6">
    <source>
        <dbReference type="SAM" id="SignalP"/>
    </source>
</evidence>
<dbReference type="GO" id="GO:0000166">
    <property type="term" value="F:nucleotide binding"/>
    <property type="evidence" value="ECO:0007669"/>
    <property type="project" value="InterPro"/>
</dbReference>
<dbReference type="EC" id="1.1.1.179" evidence="3"/>
<dbReference type="InterPro" id="IPR000683">
    <property type="entry name" value="Gfo/Idh/MocA-like_OxRdtase_N"/>
</dbReference>
<evidence type="ECO:0000256" key="1">
    <source>
        <dbReference type="ARBA" id="ARBA00010928"/>
    </source>
</evidence>
<organism evidence="8 9">
    <name type="scientific">Pseudomassariella vexata</name>
    <dbReference type="NCBI Taxonomy" id="1141098"/>
    <lineage>
        <taxon>Eukaryota</taxon>
        <taxon>Fungi</taxon>
        <taxon>Dikarya</taxon>
        <taxon>Ascomycota</taxon>
        <taxon>Pezizomycotina</taxon>
        <taxon>Sordariomycetes</taxon>
        <taxon>Xylariomycetidae</taxon>
        <taxon>Amphisphaeriales</taxon>
        <taxon>Pseudomassariaceae</taxon>
        <taxon>Pseudomassariella</taxon>
    </lineage>
</organism>
<dbReference type="STRING" id="1141098.A0A1Y2DJ07"/>
<dbReference type="Pfam" id="PF01408">
    <property type="entry name" value="GFO_IDH_MocA"/>
    <property type="match status" value="1"/>
</dbReference>
<dbReference type="GO" id="GO:0047837">
    <property type="term" value="F:D-xylose 1-dehydrogenase (NADP+) activity"/>
    <property type="evidence" value="ECO:0007669"/>
    <property type="project" value="UniProtKB-EC"/>
</dbReference>
<proteinExistence type="inferred from homology"/>
<reference evidence="8 9" key="1">
    <citation type="submission" date="2016-07" db="EMBL/GenBank/DDBJ databases">
        <title>Pervasive Adenine N6-methylation of Active Genes in Fungi.</title>
        <authorList>
            <consortium name="DOE Joint Genome Institute"/>
            <person name="Mondo S.J."/>
            <person name="Dannebaum R.O."/>
            <person name="Kuo R.C."/>
            <person name="Labutti K."/>
            <person name="Haridas S."/>
            <person name="Kuo A."/>
            <person name="Salamov A."/>
            <person name="Ahrendt S.R."/>
            <person name="Lipzen A."/>
            <person name="Sullivan W."/>
            <person name="Andreopoulos W.B."/>
            <person name="Clum A."/>
            <person name="Lindquist E."/>
            <person name="Daum C."/>
            <person name="Ramamoorthy G.K."/>
            <person name="Gryganskyi A."/>
            <person name="Culley D."/>
            <person name="Magnuson J.K."/>
            <person name="James T.Y."/>
            <person name="O'Malley M.A."/>
            <person name="Stajich J.E."/>
            <person name="Spatafora J.W."/>
            <person name="Visel A."/>
            <person name="Grigoriev I.V."/>
        </authorList>
    </citation>
    <scope>NUCLEOTIDE SEQUENCE [LARGE SCALE GENOMIC DNA]</scope>
    <source>
        <strain evidence="8 9">CBS 129021</strain>
    </source>
</reference>
<accession>A0A1Y2DJ07</accession>
<feature type="chain" id="PRO_5012214878" description="D-xylose 1-dehydrogenase (NADP(+), D-xylono-1,5-lactone-forming)" evidence="6">
    <location>
        <begin position="24"/>
        <end position="339"/>
    </location>
</feature>
<dbReference type="PANTHER" id="PTHR22604:SF105">
    <property type="entry name" value="TRANS-1,2-DIHYDROBENZENE-1,2-DIOL DEHYDROGENASE"/>
    <property type="match status" value="1"/>
</dbReference>
<gene>
    <name evidence="8" type="ORF">BCR38DRAFT_460526</name>
</gene>
<dbReference type="Gene3D" id="3.40.50.720">
    <property type="entry name" value="NAD(P)-binding Rossmann-like Domain"/>
    <property type="match status" value="2"/>
</dbReference>
<feature type="signal peptide" evidence="6">
    <location>
        <begin position="1"/>
        <end position="23"/>
    </location>
</feature>
<dbReference type="Proteomes" id="UP000193689">
    <property type="component" value="Unassembled WGS sequence"/>
</dbReference>
<keyword evidence="9" id="KW-1185">Reference proteome</keyword>
<evidence type="ECO:0000259" key="7">
    <source>
        <dbReference type="Pfam" id="PF01408"/>
    </source>
</evidence>
<evidence type="ECO:0000313" key="8">
    <source>
        <dbReference type="EMBL" id="ORY59200.1"/>
    </source>
</evidence>
<dbReference type="InParanoid" id="A0A1Y2DJ07"/>
<dbReference type="Gene3D" id="3.30.360.10">
    <property type="entry name" value="Dihydrodipicolinate Reductase, domain 2"/>
    <property type="match status" value="1"/>
</dbReference>
<dbReference type="InterPro" id="IPR050984">
    <property type="entry name" value="Gfo/Idh/MocA_domain"/>
</dbReference>
<evidence type="ECO:0000256" key="4">
    <source>
        <dbReference type="ARBA" id="ARBA00042988"/>
    </source>
</evidence>
<dbReference type="RefSeq" id="XP_040711894.1">
    <property type="nucleotide sequence ID" value="XM_040862425.1"/>
</dbReference>
<evidence type="ECO:0000256" key="5">
    <source>
        <dbReference type="ARBA" id="ARBA00049233"/>
    </source>
</evidence>
<comment type="catalytic activity">
    <reaction evidence="5">
        <text>D-xylose + NADP(+) = D-xylono-1,5-lactone + NADPH + H(+)</text>
        <dbReference type="Rhea" id="RHEA:22000"/>
        <dbReference type="ChEBI" id="CHEBI:15378"/>
        <dbReference type="ChEBI" id="CHEBI:15867"/>
        <dbReference type="ChEBI" id="CHEBI:53455"/>
        <dbReference type="ChEBI" id="CHEBI:57783"/>
        <dbReference type="ChEBI" id="CHEBI:58349"/>
        <dbReference type="EC" id="1.1.1.179"/>
    </reaction>
</comment>
<dbReference type="PANTHER" id="PTHR22604">
    <property type="entry name" value="OXIDOREDUCTASES"/>
    <property type="match status" value="1"/>
</dbReference>
<feature type="domain" description="Gfo/Idh/MocA-like oxidoreductase N-terminal" evidence="7">
    <location>
        <begin position="44"/>
        <end position="109"/>
    </location>
</feature>
<name>A0A1Y2DJ07_9PEZI</name>
<comment type="caution">
    <text evidence="8">The sequence shown here is derived from an EMBL/GenBank/DDBJ whole genome shotgun (WGS) entry which is preliminary data.</text>
</comment>
<dbReference type="AlphaFoldDB" id="A0A1Y2DJ07"/>
<comment type="similarity">
    <text evidence="1">Belongs to the Gfo/Idh/MocA family.</text>
</comment>